<comment type="caution">
    <text evidence="3">The sequence shown here is derived from an EMBL/GenBank/DDBJ whole genome shotgun (WGS) entry which is preliminary data.</text>
</comment>
<feature type="domain" description="Acyl-CoA thioesterase-like N-terminal HotDog" evidence="1">
    <location>
        <begin position="30"/>
        <end position="113"/>
    </location>
</feature>
<evidence type="ECO:0000313" key="3">
    <source>
        <dbReference type="EMBL" id="GAA2352108.1"/>
    </source>
</evidence>
<name>A0ABN3GI17_9PSEU</name>
<dbReference type="InterPro" id="IPR029069">
    <property type="entry name" value="HotDog_dom_sf"/>
</dbReference>
<evidence type="ECO:0000259" key="2">
    <source>
        <dbReference type="Pfam" id="PF20789"/>
    </source>
</evidence>
<evidence type="ECO:0000259" key="1">
    <source>
        <dbReference type="Pfam" id="PF13622"/>
    </source>
</evidence>
<dbReference type="Pfam" id="PF13622">
    <property type="entry name" value="4HBT_3"/>
    <property type="match status" value="1"/>
</dbReference>
<dbReference type="InterPro" id="IPR042171">
    <property type="entry name" value="Acyl-CoA_hotdog"/>
</dbReference>
<protein>
    <submittedName>
        <fullName evidence="3">Thioesterase family protein</fullName>
    </submittedName>
</protein>
<organism evidence="3 4">
    <name type="scientific">Saccharopolyspora halophila</name>
    <dbReference type="NCBI Taxonomy" id="405551"/>
    <lineage>
        <taxon>Bacteria</taxon>
        <taxon>Bacillati</taxon>
        <taxon>Actinomycetota</taxon>
        <taxon>Actinomycetes</taxon>
        <taxon>Pseudonocardiales</taxon>
        <taxon>Pseudonocardiaceae</taxon>
        <taxon>Saccharopolyspora</taxon>
    </lineage>
</organism>
<proteinExistence type="predicted"/>
<evidence type="ECO:0000313" key="4">
    <source>
        <dbReference type="Proteomes" id="UP001501218"/>
    </source>
</evidence>
<dbReference type="SUPFAM" id="SSF54637">
    <property type="entry name" value="Thioesterase/thiol ester dehydrase-isomerase"/>
    <property type="match status" value="1"/>
</dbReference>
<dbReference type="InterPro" id="IPR049449">
    <property type="entry name" value="TesB_ACOT8-like_N"/>
</dbReference>
<dbReference type="Proteomes" id="UP001501218">
    <property type="component" value="Unassembled WGS sequence"/>
</dbReference>
<gene>
    <name evidence="3" type="ORF">GCM10009854_32530</name>
</gene>
<dbReference type="InterPro" id="IPR049450">
    <property type="entry name" value="ACOT8-like_C"/>
</dbReference>
<dbReference type="EMBL" id="BAAARA010000010">
    <property type="protein sequence ID" value="GAA2352108.1"/>
    <property type="molecule type" value="Genomic_DNA"/>
</dbReference>
<dbReference type="Pfam" id="PF20789">
    <property type="entry name" value="4HBT_3C"/>
    <property type="match status" value="1"/>
</dbReference>
<feature type="domain" description="Acyl-CoA thioesterase-like C-terminal" evidence="2">
    <location>
        <begin position="132"/>
        <end position="263"/>
    </location>
</feature>
<reference evidence="3 4" key="1">
    <citation type="journal article" date="2019" name="Int. J. Syst. Evol. Microbiol.">
        <title>The Global Catalogue of Microorganisms (GCM) 10K type strain sequencing project: providing services to taxonomists for standard genome sequencing and annotation.</title>
        <authorList>
            <consortium name="The Broad Institute Genomics Platform"/>
            <consortium name="The Broad Institute Genome Sequencing Center for Infectious Disease"/>
            <person name="Wu L."/>
            <person name="Ma J."/>
        </authorList>
    </citation>
    <scope>NUCLEOTIDE SEQUENCE [LARGE SCALE GENOMIC DNA]</scope>
    <source>
        <strain evidence="3 4">JCM 16221</strain>
    </source>
</reference>
<keyword evidence="4" id="KW-1185">Reference proteome</keyword>
<accession>A0ABN3GI17</accession>
<dbReference type="RefSeq" id="WP_344132826.1">
    <property type="nucleotide sequence ID" value="NZ_BAAARA010000010.1"/>
</dbReference>
<dbReference type="Gene3D" id="2.40.160.210">
    <property type="entry name" value="Acyl-CoA thioesterase, double hotdog domain"/>
    <property type="match status" value="1"/>
</dbReference>
<sequence length="268" mass="29257">MTVTPPTASHYFQRIGPDRFCPTSLVGGAWREDEQHVSPLAGLITHAIETHRAQRQATPMALSRISFDILGQIRLEEFDLSVETTRPGRTIELVEATVTIGGRAVVRARAWFMAEADTSSVVGGQPDRMPTPETLESWSMDSVWPARGFISTLETRTVGTPQPGRTSAWMSTGTELVADEPVSPLASFVALVDTANGIAVRQEPTKWMFPNLDLTIHLHRRPEGSWTGLDTGVVFGISGIGLTSTVLHDQRGPVGRAEQTLTVRPVEH</sequence>